<dbReference type="InterPro" id="IPR019734">
    <property type="entry name" value="TPR_rpt"/>
</dbReference>
<evidence type="ECO:0000313" key="6">
    <source>
        <dbReference type="EMBL" id="ABW68785.1"/>
    </source>
</evidence>
<dbReference type="Gene3D" id="3.90.640.10">
    <property type="entry name" value="Actin, Chain A, domain 4"/>
    <property type="match status" value="1"/>
</dbReference>
<evidence type="ECO:0000256" key="5">
    <source>
        <dbReference type="SAM" id="MobiDB-lite"/>
    </source>
</evidence>
<feature type="region of interest" description="Disordered" evidence="5">
    <location>
        <begin position="776"/>
        <end position="797"/>
    </location>
</feature>
<dbReference type="Pfam" id="PF13176">
    <property type="entry name" value="TPR_7"/>
    <property type="match status" value="1"/>
</dbReference>
<dbReference type="Gene3D" id="1.25.40.10">
    <property type="entry name" value="Tetratricopeptide repeat domain"/>
    <property type="match status" value="1"/>
</dbReference>
<dbReference type="InterPro" id="IPR018181">
    <property type="entry name" value="Heat_shock_70_CS"/>
</dbReference>
<dbReference type="GO" id="GO:0005524">
    <property type="term" value="F:ATP binding"/>
    <property type="evidence" value="ECO:0007669"/>
    <property type="project" value="UniProtKB-KW"/>
</dbReference>
<dbReference type="HOGENOM" id="CLU_012189_0_0_7"/>
<dbReference type="InterPro" id="IPR011990">
    <property type="entry name" value="TPR-like_helical_dom_sf"/>
</dbReference>
<dbReference type="SUPFAM" id="SSF48452">
    <property type="entry name" value="TPR-like"/>
    <property type="match status" value="1"/>
</dbReference>
<dbReference type="InterPro" id="IPR013126">
    <property type="entry name" value="Hsp_70_fam"/>
</dbReference>
<dbReference type="PROSITE" id="PS00297">
    <property type="entry name" value="HSP70_1"/>
    <property type="match status" value="1"/>
</dbReference>
<evidence type="ECO:0000256" key="2">
    <source>
        <dbReference type="ARBA" id="ARBA00022741"/>
    </source>
</evidence>
<dbReference type="eggNOG" id="COG0443">
    <property type="taxonomic scope" value="Bacteria"/>
</dbReference>
<keyword evidence="3" id="KW-0067">ATP-binding</keyword>
<keyword evidence="2" id="KW-0547">Nucleotide-binding</keyword>
<comment type="similarity">
    <text evidence="1">Belongs to the heat shock protein 70 family.</text>
</comment>
<keyword evidence="4" id="KW-0802">TPR repeat</keyword>
<dbReference type="SMART" id="SM00028">
    <property type="entry name" value="TPR"/>
    <property type="match status" value="3"/>
</dbReference>
<feature type="repeat" description="TPR" evidence="4">
    <location>
        <begin position="680"/>
        <end position="713"/>
    </location>
</feature>
<protein>
    <submittedName>
        <fullName evidence="6">Heat shock protein 70</fullName>
    </submittedName>
</protein>
<name>A8ZZ12_DESOH</name>
<proteinExistence type="inferred from homology"/>
<sequence>MDILKTFGGPFVPAKNNLLRTLSIDLGTTNSTIAESVCVPGYPPMCKVLKITQPLENGDTVTSALVPSVVAFLEDEENSTVLVGEGAKQLRCEMDTLELVTGENFFHDTKNDMGLNKTYALAPAFLNHAHKVAGHVLSFLVEAAEQGAVAPYQVLTVTVPASFQINQRNDTLRAARMDNLHLEACDLMEEPTAALVDFLMSDQRRFSLPREGKATCLVFDFGGGTCDVSVIAVSGNGPNRPLSVSELSVSRYHRLGGGDIDAAIVHEVLIPALAEENVFDLSDLTWENKKLELEPRLLATAETLKIDLCRKIRRSIDQCEYAEVNQAMFGVTAPAITCWINNDEEGLDFSAPSLSAAQFEKLLEPFLDTDFLYARETEYRLTQSIFSPIEDALDRAGISPKEVDFCLLSGGSILIPQVRAAMESYFGKNKTGGFDDPEQIQTAVARGAAWNTIFKAVTGRPLVRPVLHDGIDLETNDGSRYPLVDPGTPLPFPSDDTWQRLDLEVPPADRLLVDQLRIRLISHTDGRHLLNEIWNLPTAACAGAGILLEYRVTAGKQFECRAFLKSSPKAVFAQAVENPLVNVVNPGATRLKIEETEEKLRLCFGGTEKNVDDYVNLARWYEELNQKEKAIHCLHTALRKKNRPSSYISNLMGIYYEDLKDHQRAEKAYLEAIKDDRDWSSPAFNLALLYRNTKRHDEALAMLDQAIEKDDEDRAPCLALKATVLNRMDRKSEANETAVQALNAFSPFPKLDNWALGWYETTARLVKDDKALAAAEAERKRRKHNPDTEPDDTTPRPVVKNNIILFQRVNAA</sequence>
<dbReference type="EMBL" id="CP000859">
    <property type="protein sequence ID" value="ABW68785.1"/>
    <property type="molecule type" value="Genomic_DNA"/>
</dbReference>
<dbReference type="RefSeq" id="WP_012176396.1">
    <property type="nucleotide sequence ID" value="NC_009943.1"/>
</dbReference>
<dbReference type="SUPFAM" id="SSF53067">
    <property type="entry name" value="Actin-like ATPase domain"/>
    <property type="match status" value="2"/>
</dbReference>
<keyword evidence="7" id="KW-1185">Reference proteome</keyword>
<dbReference type="GO" id="GO:0140662">
    <property type="term" value="F:ATP-dependent protein folding chaperone"/>
    <property type="evidence" value="ECO:0007669"/>
    <property type="project" value="InterPro"/>
</dbReference>
<dbReference type="OrthoDB" id="9766019at2"/>
<dbReference type="PROSITE" id="PS50005">
    <property type="entry name" value="TPR"/>
    <property type="match status" value="1"/>
</dbReference>
<dbReference type="AlphaFoldDB" id="A8ZZ12"/>
<organism evidence="6 7">
    <name type="scientific">Desulfosudis oleivorans (strain DSM 6200 / JCM 39069 / Hxd3)</name>
    <name type="common">Desulfococcus oleovorans</name>
    <dbReference type="NCBI Taxonomy" id="96561"/>
    <lineage>
        <taxon>Bacteria</taxon>
        <taxon>Pseudomonadati</taxon>
        <taxon>Thermodesulfobacteriota</taxon>
        <taxon>Desulfobacteria</taxon>
        <taxon>Desulfobacterales</taxon>
        <taxon>Desulfosudaceae</taxon>
        <taxon>Desulfosudis</taxon>
    </lineage>
</organism>
<accession>A8ZZ12</accession>
<evidence type="ECO:0000256" key="1">
    <source>
        <dbReference type="ARBA" id="ARBA00007381"/>
    </source>
</evidence>
<dbReference type="PROSITE" id="PS00329">
    <property type="entry name" value="HSP70_2"/>
    <property type="match status" value="1"/>
</dbReference>
<dbReference type="InterPro" id="IPR043129">
    <property type="entry name" value="ATPase_NBD"/>
</dbReference>
<dbReference type="PRINTS" id="PR00301">
    <property type="entry name" value="HEATSHOCK70"/>
</dbReference>
<gene>
    <name evidence="6" type="ordered locus">Dole_2982</name>
</gene>
<dbReference type="Pfam" id="PF00012">
    <property type="entry name" value="HSP70"/>
    <property type="match status" value="2"/>
</dbReference>
<reference evidence="6 7" key="1">
    <citation type="submission" date="2007-10" db="EMBL/GenBank/DDBJ databases">
        <title>Complete sequence of Desulfococcus oleovorans Hxd3.</title>
        <authorList>
            <consortium name="US DOE Joint Genome Institute"/>
            <person name="Copeland A."/>
            <person name="Lucas S."/>
            <person name="Lapidus A."/>
            <person name="Barry K."/>
            <person name="Glavina del Rio T."/>
            <person name="Dalin E."/>
            <person name="Tice H."/>
            <person name="Pitluck S."/>
            <person name="Kiss H."/>
            <person name="Brettin T."/>
            <person name="Bruce D."/>
            <person name="Detter J.C."/>
            <person name="Han C."/>
            <person name="Schmutz J."/>
            <person name="Larimer F."/>
            <person name="Land M."/>
            <person name="Hauser L."/>
            <person name="Kyrpides N."/>
            <person name="Kim E."/>
            <person name="Wawrik B."/>
            <person name="Richardson P."/>
        </authorList>
    </citation>
    <scope>NUCLEOTIDE SEQUENCE [LARGE SCALE GENOMIC DNA]</scope>
    <source>
        <strain evidence="7">DSM 6200 / JCM 39069 / Hxd3</strain>
    </source>
</reference>
<dbReference type="Gene3D" id="3.30.420.40">
    <property type="match status" value="2"/>
</dbReference>
<dbReference type="PANTHER" id="PTHR19375">
    <property type="entry name" value="HEAT SHOCK PROTEIN 70KDA"/>
    <property type="match status" value="1"/>
</dbReference>
<evidence type="ECO:0000313" key="7">
    <source>
        <dbReference type="Proteomes" id="UP000008561"/>
    </source>
</evidence>
<dbReference type="STRING" id="96561.Dole_2982"/>
<dbReference type="eggNOG" id="COG0457">
    <property type="taxonomic scope" value="Bacteria"/>
</dbReference>
<keyword evidence="6" id="KW-0346">Stress response</keyword>
<dbReference type="KEGG" id="dol:Dole_2982"/>
<dbReference type="Proteomes" id="UP000008561">
    <property type="component" value="Chromosome"/>
</dbReference>
<evidence type="ECO:0000256" key="3">
    <source>
        <dbReference type="ARBA" id="ARBA00022840"/>
    </source>
</evidence>
<evidence type="ECO:0000256" key="4">
    <source>
        <dbReference type="PROSITE-ProRule" id="PRU00339"/>
    </source>
</evidence>